<name>A0ABN9XM12_9DINO</name>
<sequence>MRRWMLLFPRASTSLTLPSSIRLRSIMARPRKRGWAIGSRKTVESAASFILSFATKCNAAGIGGHGEAHDYNADVLLASCKASIERLRCEYIDLYYLHFPVRDMPLFGCASFFPDGKNRPFKFMNKGELTDFDASVLAVKKLFDAGLIKHWGLSNENAYGVTMFCLTCDKHKVPRPVCVQNDYSLLNRTYESDTYEACHRFGLVGIPYGVLCGGVLTGKYFDKSEFATKDPDRPLAECRHRSRSDFQPRYGMPAAMKATEKYMALAKKYGLTPAELAIAFALRQPCNTCVISGTTTVRQVEEWVGASKIESLPEELLLEIDGVHEECRNPSMYYVNKEPDLPGYPPGYHEPRPALAARTLAAAEGPSGSPGEISALGKSDICTGRGNDELPERLTGAGGLPREPAELRGDGCPYEMLVFAPPAPRGALPLLLYLHGAGEMGGTLREILSEGATGTPPVELSKGTALPALARGFVVVAPHSRGGWQAEAVASPSPGPPHVLLSDNAGLDLDPGRLYVTGHSMGGSGALSAGTTRRFHAVAPVAAAGTPRPDALEGVPVWAFHGRNDVVVPSDYSERRRLRRAGHSAAGTPARSPPTRRRTELYEWLLSYKAIGSTE</sequence>
<dbReference type="Proteomes" id="UP001189429">
    <property type="component" value="Unassembled WGS sequence"/>
</dbReference>
<reference evidence="3" key="1">
    <citation type="submission" date="2023-10" db="EMBL/GenBank/DDBJ databases">
        <authorList>
            <person name="Chen Y."/>
            <person name="Shah S."/>
            <person name="Dougan E. K."/>
            <person name="Thang M."/>
            <person name="Chan C."/>
        </authorList>
    </citation>
    <scope>NUCLEOTIDE SEQUENCE [LARGE SCALE GENOMIC DNA]</scope>
</reference>
<accession>A0ABN9XM12</accession>
<evidence type="ECO:0000259" key="2">
    <source>
        <dbReference type="Pfam" id="PF00248"/>
    </source>
</evidence>
<dbReference type="InterPro" id="IPR023210">
    <property type="entry name" value="NADP_OxRdtase_dom"/>
</dbReference>
<dbReference type="PANTHER" id="PTHR43364">
    <property type="entry name" value="NADH-SPECIFIC METHYLGLYOXAL REDUCTASE-RELATED"/>
    <property type="match status" value="1"/>
</dbReference>
<keyword evidence="1" id="KW-0560">Oxidoreductase</keyword>
<dbReference type="Gene3D" id="3.40.50.1820">
    <property type="entry name" value="alpha/beta hydrolase"/>
    <property type="match status" value="1"/>
</dbReference>
<dbReference type="InterPro" id="IPR020471">
    <property type="entry name" value="AKR"/>
</dbReference>
<dbReference type="PANTHER" id="PTHR43364:SF4">
    <property type="entry name" value="NAD(P)-LINKED OXIDOREDUCTASE SUPERFAMILY PROTEIN"/>
    <property type="match status" value="1"/>
</dbReference>
<dbReference type="InterPro" id="IPR050523">
    <property type="entry name" value="AKR_Detox_Biosynth"/>
</dbReference>
<dbReference type="InterPro" id="IPR029058">
    <property type="entry name" value="AB_hydrolase_fold"/>
</dbReference>
<dbReference type="SUPFAM" id="SSF51430">
    <property type="entry name" value="NAD(P)-linked oxidoreductase"/>
    <property type="match status" value="1"/>
</dbReference>
<comment type="caution">
    <text evidence="3">The sequence shown here is derived from an EMBL/GenBank/DDBJ whole genome shotgun (WGS) entry which is preliminary data.</text>
</comment>
<dbReference type="SUPFAM" id="SSF53474">
    <property type="entry name" value="alpha/beta-Hydrolases"/>
    <property type="match status" value="1"/>
</dbReference>
<evidence type="ECO:0000313" key="4">
    <source>
        <dbReference type="Proteomes" id="UP001189429"/>
    </source>
</evidence>
<protein>
    <recommendedName>
        <fullName evidence="2">NADP-dependent oxidoreductase domain-containing protein</fullName>
    </recommendedName>
</protein>
<dbReference type="InterPro" id="IPR036812">
    <property type="entry name" value="NAD(P)_OxRdtase_dom_sf"/>
</dbReference>
<gene>
    <name evidence="3" type="ORF">PCOR1329_LOCUS77028</name>
</gene>
<dbReference type="Gene3D" id="3.20.20.100">
    <property type="entry name" value="NADP-dependent oxidoreductase domain"/>
    <property type="match status" value="1"/>
</dbReference>
<dbReference type="Pfam" id="PF00248">
    <property type="entry name" value="Aldo_ket_red"/>
    <property type="match status" value="1"/>
</dbReference>
<dbReference type="PRINTS" id="PR00069">
    <property type="entry name" value="ALDKETRDTASE"/>
</dbReference>
<dbReference type="EMBL" id="CAUYUJ010020621">
    <property type="protein sequence ID" value="CAK0899543.1"/>
    <property type="molecule type" value="Genomic_DNA"/>
</dbReference>
<organism evidence="3 4">
    <name type="scientific">Prorocentrum cordatum</name>
    <dbReference type="NCBI Taxonomy" id="2364126"/>
    <lineage>
        <taxon>Eukaryota</taxon>
        <taxon>Sar</taxon>
        <taxon>Alveolata</taxon>
        <taxon>Dinophyceae</taxon>
        <taxon>Prorocentrales</taxon>
        <taxon>Prorocentraceae</taxon>
        <taxon>Prorocentrum</taxon>
    </lineage>
</organism>
<proteinExistence type="predicted"/>
<keyword evidence="4" id="KW-1185">Reference proteome</keyword>
<evidence type="ECO:0000256" key="1">
    <source>
        <dbReference type="ARBA" id="ARBA00023002"/>
    </source>
</evidence>
<feature type="domain" description="NADP-dependent oxidoreductase" evidence="2">
    <location>
        <begin position="54"/>
        <end position="323"/>
    </location>
</feature>
<evidence type="ECO:0000313" key="3">
    <source>
        <dbReference type="EMBL" id="CAK0899543.1"/>
    </source>
</evidence>